<keyword evidence="6" id="KW-1185">Reference proteome</keyword>
<sequence length="301" mass="32777">MPIDTSSHDILADRRADYAEMLFADGDFASAASLMMDALERAPDWSFGWFRLGEFHEAAAEQDKAVEAWRMAVRLDPADRAGAALKLSLVGAAPQTDRPPSAFVEALFDQYADRFDSSLVEKLAYCVPDLMLRAVTAVHPESFALARDLGCGTGLMGERLRPHVARLEGFDISGEMLRKARGKSVYDLLEKADLQNLPQFAAPAGLVTAADVFMYLGALDGIVASVAAMQSPGGLFGLSVERHEGPEDFVLLASRRYSHSQAYIERLLATHGYAIASISNETIRTDRNAPIQGILTVARKQ</sequence>
<dbReference type="InterPro" id="IPR019734">
    <property type="entry name" value="TPR_rpt"/>
</dbReference>
<feature type="repeat" description="TPR" evidence="3">
    <location>
        <begin position="46"/>
        <end position="79"/>
    </location>
</feature>
<dbReference type="GO" id="GO:0032259">
    <property type="term" value="P:methylation"/>
    <property type="evidence" value="ECO:0007669"/>
    <property type="project" value="UniProtKB-KW"/>
</dbReference>
<dbReference type="PANTHER" id="PTHR43861">
    <property type="entry name" value="TRANS-ACONITATE 2-METHYLTRANSFERASE-RELATED"/>
    <property type="match status" value="1"/>
</dbReference>
<keyword evidence="3" id="KW-0802">TPR repeat</keyword>
<dbReference type="SUPFAM" id="SSF53335">
    <property type="entry name" value="S-adenosyl-L-methionine-dependent methyltransferases"/>
    <property type="match status" value="1"/>
</dbReference>
<evidence type="ECO:0000313" key="6">
    <source>
        <dbReference type="Proteomes" id="UP000262379"/>
    </source>
</evidence>
<dbReference type="InterPro" id="IPR011990">
    <property type="entry name" value="TPR-like_helical_dom_sf"/>
</dbReference>
<name>A0A371XJL6_9HYPH</name>
<dbReference type="PROSITE" id="PS50005">
    <property type="entry name" value="TPR"/>
    <property type="match status" value="1"/>
</dbReference>
<dbReference type="InterPro" id="IPR029063">
    <property type="entry name" value="SAM-dependent_MTases_sf"/>
</dbReference>
<keyword evidence="1 5" id="KW-0489">Methyltransferase</keyword>
<organism evidence="5 6">
    <name type="scientific">Mesorhizobium denitrificans</name>
    <dbReference type="NCBI Taxonomy" id="2294114"/>
    <lineage>
        <taxon>Bacteria</taxon>
        <taxon>Pseudomonadati</taxon>
        <taxon>Pseudomonadota</taxon>
        <taxon>Alphaproteobacteria</taxon>
        <taxon>Hyphomicrobiales</taxon>
        <taxon>Phyllobacteriaceae</taxon>
        <taxon>Mesorhizobium</taxon>
    </lineage>
</organism>
<evidence type="ECO:0000256" key="1">
    <source>
        <dbReference type="ARBA" id="ARBA00022603"/>
    </source>
</evidence>
<dbReference type="Pfam" id="PF13649">
    <property type="entry name" value="Methyltransf_25"/>
    <property type="match status" value="1"/>
</dbReference>
<accession>A0A371XJL6</accession>
<protein>
    <submittedName>
        <fullName evidence="5">Methyltransferase domain-containing protein</fullName>
    </submittedName>
</protein>
<evidence type="ECO:0000313" key="5">
    <source>
        <dbReference type="EMBL" id="RFC69244.1"/>
    </source>
</evidence>
<dbReference type="GO" id="GO:0008168">
    <property type="term" value="F:methyltransferase activity"/>
    <property type="evidence" value="ECO:0007669"/>
    <property type="project" value="UniProtKB-KW"/>
</dbReference>
<dbReference type="CDD" id="cd02440">
    <property type="entry name" value="AdoMet_MTases"/>
    <property type="match status" value="1"/>
</dbReference>
<dbReference type="SUPFAM" id="SSF48452">
    <property type="entry name" value="TPR-like"/>
    <property type="match status" value="1"/>
</dbReference>
<evidence type="ECO:0000256" key="3">
    <source>
        <dbReference type="PROSITE-ProRule" id="PRU00339"/>
    </source>
</evidence>
<gene>
    <name evidence="5" type="ORF">DY251_00355</name>
</gene>
<dbReference type="Gene3D" id="1.25.40.10">
    <property type="entry name" value="Tetratricopeptide repeat domain"/>
    <property type="match status" value="1"/>
</dbReference>
<dbReference type="Gene3D" id="3.40.50.150">
    <property type="entry name" value="Vaccinia Virus protein VP39"/>
    <property type="match status" value="1"/>
</dbReference>
<dbReference type="PANTHER" id="PTHR43861:SF1">
    <property type="entry name" value="TRANS-ACONITATE 2-METHYLTRANSFERASE"/>
    <property type="match status" value="1"/>
</dbReference>
<proteinExistence type="predicted"/>
<evidence type="ECO:0000259" key="4">
    <source>
        <dbReference type="Pfam" id="PF13649"/>
    </source>
</evidence>
<keyword evidence="2 5" id="KW-0808">Transferase</keyword>
<evidence type="ECO:0000256" key="2">
    <source>
        <dbReference type="ARBA" id="ARBA00022679"/>
    </source>
</evidence>
<reference evidence="6" key="1">
    <citation type="submission" date="2018-08" db="EMBL/GenBank/DDBJ databases">
        <authorList>
            <person name="Im W.T."/>
        </authorList>
    </citation>
    <scope>NUCLEOTIDE SEQUENCE [LARGE SCALE GENOMIC DNA]</scope>
    <source>
        <strain evidence="6">LA-28</strain>
    </source>
</reference>
<dbReference type="AlphaFoldDB" id="A0A371XJL6"/>
<dbReference type="Proteomes" id="UP000262379">
    <property type="component" value="Unassembled WGS sequence"/>
</dbReference>
<dbReference type="InterPro" id="IPR041698">
    <property type="entry name" value="Methyltransf_25"/>
</dbReference>
<comment type="caution">
    <text evidence="5">The sequence shown here is derived from an EMBL/GenBank/DDBJ whole genome shotgun (WGS) entry which is preliminary data.</text>
</comment>
<dbReference type="RefSeq" id="WP_116621865.1">
    <property type="nucleotide sequence ID" value="NZ_QURN01000001.1"/>
</dbReference>
<feature type="domain" description="Methyltransferase" evidence="4">
    <location>
        <begin position="148"/>
        <end position="234"/>
    </location>
</feature>
<dbReference type="EMBL" id="QURN01000001">
    <property type="protein sequence ID" value="RFC69244.1"/>
    <property type="molecule type" value="Genomic_DNA"/>
</dbReference>